<keyword evidence="8" id="KW-1185">Reference proteome</keyword>
<proteinExistence type="inferred from homology"/>
<dbReference type="Pfam" id="PF02609">
    <property type="entry name" value="Exonuc_VII_S"/>
    <property type="match status" value="1"/>
</dbReference>
<keyword evidence="3" id="KW-0540">Nuclease</keyword>
<evidence type="ECO:0000256" key="4">
    <source>
        <dbReference type="ARBA" id="ARBA00022801"/>
    </source>
</evidence>
<accession>A0A6M8J875</accession>
<dbReference type="GO" id="GO:0008855">
    <property type="term" value="F:exodeoxyribonuclease VII activity"/>
    <property type="evidence" value="ECO:0007669"/>
    <property type="project" value="InterPro"/>
</dbReference>
<evidence type="ECO:0000313" key="7">
    <source>
        <dbReference type="EMBL" id="QKF08046.1"/>
    </source>
</evidence>
<dbReference type="InterPro" id="IPR037004">
    <property type="entry name" value="Exonuc_VII_ssu_sf"/>
</dbReference>
<evidence type="ECO:0000256" key="1">
    <source>
        <dbReference type="ARBA" id="ARBA00009998"/>
    </source>
</evidence>
<gene>
    <name evidence="7" type="ORF">HLV38_05850</name>
</gene>
<dbReference type="GO" id="GO:0006308">
    <property type="term" value="P:DNA catabolic process"/>
    <property type="evidence" value="ECO:0007669"/>
    <property type="project" value="InterPro"/>
</dbReference>
<dbReference type="InterPro" id="IPR003761">
    <property type="entry name" value="Exonuc_VII_S"/>
</dbReference>
<sequence>MAQRLNRIVEAVGDESLPLDEALKLYEEAVSLGLQAGDLLEDGLDATDERDALEAELTEVGGASIGDEQTTTSGTAEAGESVEGAARTA</sequence>
<evidence type="ECO:0000313" key="8">
    <source>
        <dbReference type="Proteomes" id="UP000503297"/>
    </source>
</evidence>
<evidence type="ECO:0000256" key="3">
    <source>
        <dbReference type="ARBA" id="ARBA00022722"/>
    </source>
</evidence>
<name>A0A6M8J875_9ACTN</name>
<dbReference type="Gene3D" id="1.10.287.1040">
    <property type="entry name" value="Exonuclease VII, small subunit"/>
    <property type="match status" value="1"/>
</dbReference>
<evidence type="ECO:0000256" key="2">
    <source>
        <dbReference type="ARBA" id="ARBA00022490"/>
    </source>
</evidence>
<keyword evidence="4" id="KW-0378">Hydrolase</keyword>
<keyword evidence="2" id="KW-0963">Cytoplasm</keyword>
<evidence type="ECO:0000256" key="6">
    <source>
        <dbReference type="SAM" id="MobiDB-lite"/>
    </source>
</evidence>
<keyword evidence="5" id="KW-0269">Exonuclease</keyword>
<reference evidence="8" key="1">
    <citation type="submission" date="2020-05" db="EMBL/GenBank/DDBJ databases">
        <title>Novel species in genus Nocardioides.</title>
        <authorList>
            <person name="Zhang G."/>
        </authorList>
    </citation>
    <scope>NUCLEOTIDE SEQUENCE [LARGE SCALE GENOMIC DNA]</scope>
    <source>
        <strain evidence="8">zg-1050</strain>
    </source>
</reference>
<dbReference type="KEGG" id="bwa:HLV38_05850"/>
<protein>
    <submittedName>
        <fullName evidence="7">Exodeoxyribonuclease VII small subunit</fullName>
    </submittedName>
</protein>
<comment type="similarity">
    <text evidence="1">Belongs to the XseB family.</text>
</comment>
<dbReference type="GO" id="GO:0009318">
    <property type="term" value="C:exodeoxyribonuclease VII complex"/>
    <property type="evidence" value="ECO:0007669"/>
    <property type="project" value="InterPro"/>
</dbReference>
<dbReference type="SUPFAM" id="SSF116842">
    <property type="entry name" value="XseB-like"/>
    <property type="match status" value="1"/>
</dbReference>
<evidence type="ECO:0000256" key="5">
    <source>
        <dbReference type="ARBA" id="ARBA00022839"/>
    </source>
</evidence>
<dbReference type="Proteomes" id="UP000503297">
    <property type="component" value="Chromosome"/>
</dbReference>
<dbReference type="AlphaFoldDB" id="A0A6M8J875"/>
<feature type="region of interest" description="Disordered" evidence="6">
    <location>
        <begin position="57"/>
        <end position="89"/>
    </location>
</feature>
<organism evidence="7 8">
    <name type="scientific">Berryella wangjianweii</name>
    <dbReference type="NCBI Taxonomy" id="2734634"/>
    <lineage>
        <taxon>Bacteria</taxon>
        <taxon>Bacillati</taxon>
        <taxon>Actinomycetota</taxon>
        <taxon>Coriobacteriia</taxon>
        <taxon>Eggerthellales</taxon>
        <taxon>Eggerthellaceae</taxon>
        <taxon>Berryella</taxon>
    </lineage>
</organism>
<dbReference type="EMBL" id="CP053716">
    <property type="protein sequence ID" value="QKF08046.1"/>
    <property type="molecule type" value="Genomic_DNA"/>
</dbReference>